<evidence type="ECO:0000313" key="3">
    <source>
        <dbReference type="Proteomes" id="UP000070463"/>
    </source>
</evidence>
<proteinExistence type="predicted"/>
<dbReference type="InterPro" id="IPR003847">
    <property type="entry name" value="Put_antitoxin"/>
</dbReference>
<keyword evidence="1" id="KW-1277">Toxin-antitoxin system</keyword>
<dbReference type="Pfam" id="PF02697">
    <property type="entry name" value="VAPB_antitox"/>
    <property type="match status" value="1"/>
</dbReference>
<keyword evidence="3" id="KW-1185">Reference proteome</keyword>
<evidence type="ECO:0000256" key="1">
    <source>
        <dbReference type="ARBA" id="ARBA00022649"/>
    </source>
</evidence>
<dbReference type="EMBL" id="LHXR01000139">
    <property type="protein sequence ID" value="KXA95611.1"/>
    <property type="molecule type" value="Genomic_DNA"/>
</dbReference>
<sequence>MGEYKTISVPAEVKERLKEAKGDREWGDFLNDLYDEARRMRGERSFESLADELSEEELEKVAESSEEFRRRFELR</sequence>
<reference evidence="2 3" key="1">
    <citation type="journal article" date="2016" name="Sci. Rep.">
        <title>Metabolic traits of an uncultured archaeal lineage -MSBL1- from brine pools of the Red Sea.</title>
        <authorList>
            <person name="Mwirichia R."/>
            <person name="Alam I."/>
            <person name="Rashid M."/>
            <person name="Vinu M."/>
            <person name="Ba-Alawi W."/>
            <person name="Anthony Kamau A."/>
            <person name="Kamanda Ngugi D."/>
            <person name="Goker M."/>
            <person name="Klenk H.P."/>
            <person name="Bajic V."/>
            <person name="Stingl U."/>
        </authorList>
    </citation>
    <scope>NUCLEOTIDE SEQUENCE [LARGE SCALE GENOMIC DNA]</scope>
    <source>
        <strain evidence="2">SCGC-AAA259I09</strain>
    </source>
</reference>
<evidence type="ECO:0000313" key="2">
    <source>
        <dbReference type="EMBL" id="KXA95611.1"/>
    </source>
</evidence>
<accession>A0A133UN78</accession>
<name>A0A133UN78_9EURY</name>
<dbReference type="AlphaFoldDB" id="A0A133UN78"/>
<dbReference type="Proteomes" id="UP000070463">
    <property type="component" value="Unassembled WGS sequence"/>
</dbReference>
<comment type="caution">
    <text evidence="2">The sequence shown here is derived from an EMBL/GenBank/DDBJ whole genome shotgun (WGS) entry which is preliminary data.</text>
</comment>
<gene>
    <name evidence="2" type="ORF">AKJ37_06765</name>
</gene>
<organism evidence="2 3">
    <name type="scientific">candidate division MSBL1 archaeon SCGC-AAA259I09</name>
    <dbReference type="NCBI Taxonomy" id="1698267"/>
    <lineage>
        <taxon>Archaea</taxon>
        <taxon>Methanobacteriati</taxon>
        <taxon>Methanobacteriota</taxon>
        <taxon>candidate division MSBL1</taxon>
    </lineage>
</organism>
<protein>
    <submittedName>
        <fullName evidence="2">Uncharacterized protein</fullName>
    </submittedName>
</protein>